<keyword evidence="6 8" id="KW-1133">Transmembrane helix</keyword>
<protein>
    <submittedName>
        <fullName evidence="9">Iron ABC transporter permease</fullName>
    </submittedName>
</protein>
<keyword evidence="4" id="KW-1003">Cell membrane</keyword>
<name>A0A6L5Y9Q7_9BACT</name>
<comment type="subcellular location">
    <subcellularLocation>
        <location evidence="1">Cell membrane</location>
        <topology evidence="1">Multi-pass membrane protein</topology>
    </subcellularLocation>
</comment>
<dbReference type="Proteomes" id="UP000473699">
    <property type="component" value="Unassembled WGS sequence"/>
</dbReference>
<feature type="transmembrane region" description="Helical" evidence="8">
    <location>
        <begin position="133"/>
        <end position="151"/>
    </location>
</feature>
<feature type="transmembrane region" description="Helical" evidence="8">
    <location>
        <begin position="80"/>
        <end position="102"/>
    </location>
</feature>
<dbReference type="InterPro" id="IPR037294">
    <property type="entry name" value="ABC_BtuC-like"/>
</dbReference>
<dbReference type="GO" id="GO:0005886">
    <property type="term" value="C:plasma membrane"/>
    <property type="evidence" value="ECO:0007669"/>
    <property type="project" value="UniProtKB-SubCell"/>
</dbReference>
<dbReference type="CDD" id="cd06550">
    <property type="entry name" value="TM_ABC_iron-siderophores_like"/>
    <property type="match status" value="1"/>
</dbReference>
<evidence type="ECO:0000313" key="9">
    <source>
        <dbReference type="EMBL" id="MST55030.1"/>
    </source>
</evidence>
<sequence>MPPSPVGNLERWRSQLRARYFRLGAALGVLLFLTALWRITQGEWNIPLSRVFELLSPFLPAAESETAEALVIRAVRLPRFFAAMGAGGLLAVSGAVLQGLLANPLAEPYTLGIASGAAFGGALGFFFNHLAVTPMAFAGALGSLALVNLIARKSGGSGAYLVLAGIVANAVLSAGVTFLKAVADDKLGAIVLWLMGSFSGASPAAARLVWLGAAITLVPAWLCGRRLDAVSLGEGQGEMLGIDERKLRRRLLCASSLGTAVTVSSFGIIGFVGLVAPHILRVLIGPSHRPLLIFSFLTGGLMLALADGAAQRMGELPVGVLTALIGGPFFCWILVKRK</sequence>
<evidence type="ECO:0000256" key="7">
    <source>
        <dbReference type="ARBA" id="ARBA00023136"/>
    </source>
</evidence>
<evidence type="ECO:0000256" key="5">
    <source>
        <dbReference type="ARBA" id="ARBA00022692"/>
    </source>
</evidence>
<dbReference type="Gene3D" id="1.10.3470.10">
    <property type="entry name" value="ABC transporter involved in vitamin B12 uptake, BtuC"/>
    <property type="match status" value="1"/>
</dbReference>
<feature type="transmembrane region" description="Helical" evidence="8">
    <location>
        <begin position="291"/>
        <end position="309"/>
    </location>
</feature>
<dbReference type="PANTHER" id="PTHR30472:SF25">
    <property type="entry name" value="ABC TRANSPORTER PERMEASE PROTEIN MJ0876-RELATED"/>
    <property type="match status" value="1"/>
</dbReference>
<feature type="transmembrane region" description="Helical" evidence="8">
    <location>
        <begin position="109"/>
        <end position="127"/>
    </location>
</feature>
<comment type="similarity">
    <text evidence="2">Belongs to the binding-protein-dependent transport system permease family. FecCD subfamily.</text>
</comment>
<dbReference type="GO" id="GO:0022857">
    <property type="term" value="F:transmembrane transporter activity"/>
    <property type="evidence" value="ECO:0007669"/>
    <property type="project" value="InterPro"/>
</dbReference>
<feature type="transmembrane region" description="Helical" evidence="8">
    <location>
        <begin position="158"/>
        <end position="183"/>
    </location>
</feature>
<evidence type="ECO:0000256" key="4">
    <source>
        <dbReference type="ARBA" id="ARBA00022475"/>
    </source>
</evidence>
<reference evidence="9 10" key="1">
    <citation type="submission" date="2019-08" db="EMBL/GenBank/DDBJ databases">
        <title>In-depth cultivation of the pig gut microbiome towards novel bacterial diversity and tailored functional studies.</title>
        <authorList>
            <person name="Wylensek D."/>
            <person name="Hitch T.C.A."/>
            <person name="Clavel T."/>
        </authorList>
    </citation>
    <scope>NUCLEOTIDE SEQUENCE [LARGE SCALE GENOMIC DNA]</scope>
    <source>
        <strain evidence="9 10">SM-530-WT-4B</strain>
    </source>
</reference>
<gene>
    <name evidence="9" type="ORF">FYJ74_03070</name>
</gene>
<keyword evidence="3" id="KW-0813">Transport</keyword>
<keyword evidence="7 8" id="KW-0472">Membrane</keyword>
<dbReference type="Pfam" id="PF01032">
    <property type="entry name" value="FecCD"/>
    <property type="match status" value="1"/>
</dbReference>
<dbReference type="RefSeq" id="WP_154528135.1">
    <property type="nucleotide sequence ID" value="NZ_JAXDZJ010000169.1"/>
</dbReference>
<proteinExistence type="inferred from homology"/>
<feature type="transmembrane region" description="Helical" evidence="8">
    <location>
        <begin position="251"/>
        <end position="279"/>
    </location>
</feature>
<evidence type="ECO:0000256" key="1">
    <source>
        <dbReference type="ARBA" id="ARBA00004651"/>
    </source>
</evidence>
<dbReference type="PANTHER" id="PTHR30472">
    <property type="entry name" value="FERRIC ENTEROBACTIN TRANSPORT SYSTEM PERMEASE PROTEIN"/>
    <property type="match status" value="1"/>
</dbReference>
<dbReference type="AlphaFoldDB" id="A0A6L5Y9Q7"/>
<dbReference type="EMBL" id="VUNH01000002">
    <property type="protein sequence ID" value="MST55030.1"/>
    <property type="molecule type" value="Genomic_DNA"/>
</dbReference>
<evidence type="ECO:0000256" key="6">
    <source>
        <dbReference type="ARBA" id="ARBA00022989"/>
    </source>
</evidence>
<comment type="caution">
    <text evidence="9">The sequence shown here is derived from an EMBL/GenBank/DDBJ whole genome shotgun (WGS) entry which is preliminary data.</text>
</comment>
<feature type="transmembrane region" description="Helical" evidence="8">
    <location>
        <begin position="20"/>
        <end position="39"/>
    </location>
</feature>
<keyword evidence="5 8" id="KW-0812">Transmembrane</keyword>
<evidence type="ECO:0000256" key="3">
    <source>
        <dbReference type="ARBA" id="ARBA00022448"/>
    </source>
</evidence>
<evidence type="ECO:0000313" key="10">
    <source>
        <dbReference type="Proteomes" id="UP000473699"/>
    </source>
</evidence>
<feature type="transmembrane region" description="Helical" evidence="8">
    <location>
        <begin position="316"/>
        <end position="335"/>
    </location>
</feature>
<evidence type="ECO:0000256" key="2">
    <source>
        <dbReference type="ARBA" id="ARBA00007935"/>
    </source>
</evidence>
<dbReference type="InterPro" id="IPR000522">
    <property type="entry name" value="ABC_transptr_permease_BtuC"/>
</dbReference>
<keyword evidence="10" id="KW-1185">Reference proteome</keyword>
<dbReference type="SUPFAM" id="SSF81345">
    <property type="entry name" value="ABC transporter involved in vitamin B12 uptake, BtuC"/>
    <property type="match status" value="1"/>
</dbReference>
<organism evidence="9 10">
    <name type="scientific">Pyramidobacter porci</name>
    <dbReference type="NCBI Taxonomy" id="2605789"/>
    <lineage>
        <taxon>Bacteria</taxon>
        <taxon>Thermotogati</taxon>
        <taxon>Synergistota</taxon>
        <taxon>Synergistia</taxon>
        <taxon>Synergistales</taxon>
        <taxon>Dethiosulfovibrionaceae</taxon>
        <taxon>Pyramidobacter</taxon>
    </lineage>
</organism>
<evidence type="ECO:0000256" key="8">
    <source>
        <dbReference type="SAM" id="Phobius"/>
    </source>
</evidence>
<accession>A0A6L5Y9Q7</accession>